<dbReference type="Proteomes" id="UP001141806">
    <property type="component" value="Unassembled WGS sequence"/>
</dbReference>
<name>A0A9Q0QRT6_9MAGN</name>
<dbReference type="Gene3D" id="3.80.10.10">
    <property type="entry name" value="Ribonuclease Inhibitor"/>
    <property type="match status" value="1"/>
</dbReference>
<dbReference type="InterPro" id="IPR001611">
    <property type="entry name" value="Leu-rich_rpt"/>
</dbReference>
<keyword evidence="2" id="KW-0677">Repeat</keyword>
<reference evidence="5" key="1">
    <citation type="journal article" date="2023" name="Plant J.">
        <title>The genome of the king protea, Protea cynaroides.</title>
        <authorList>
            <person name="Chang J."/>
            <person name="Duong T.A."/>
            <person name="Schoeman C."/>
            <person name="Ma X."/>
            <person name="Roodt D."/>
            <person name="Barker N."/>
            <person name="Li Z."/>
            <person name="Van de Peer Y."/>
            <person name="Mizrachi E."/>
        </authorList>
    </citation>
    <scope>NUCLEOTIDE SEQUENCE</scope>
    <source>
        <tissue evidence="5">Young leaves</tissue>
    </source>
</reference>
<gene>
    <name evidence="5" type="ORF">NE237_016211</name>
</gene>
<evidence type="ECO:0000313" key="6">
    <source>
        <dbReference type="Proteomes" id="UP001141806"/>
    </source>
</evidence>
<evidence type="ECO:0000256" key="1">
    <source>
        <dbReference type="ARBA" id="ARBA00022614"/>
    </source>
</evidence>
<dbReference type="EMBL" id="JAMYWD010000006">
    <property type="protein sequence ID" value="KAJ4969510.1"/>
    <property type="molecule type" value="Genomic_DNA"/>
</dbReference>
<feature type="region of interest" description="Disordered" evidence="4">
    <location>
        <begin position="154"/>
        <end position="173"/>
    </location>
</feature>
<accession>A0A9Q0QRT6</accession>
<sequence>MVIDIPKQTYGQMIISSLSNNRAALIYCYDHSSSASPITHKYALLELQILDLSRQNLSDEFLLELADLPNLQHIALGENASSGNVLEGFGSLYSLTYLNLTSNAFSGEIPATYGFLRSLTILSLSSNLFSSSIPSERSAKFTRPIHGEYAEKDAAETSTQTYERRKKMKSSFI</sequence>
<evidence type="ECO:0000256" key="2">
    <source>
        <dbReference type="ARBA" id="ARBA00022737"/>
    </source>
</evidence>
<comment type="caution">
    <text evidence="5">The sequence shown here is derived from an EMBL/GenBank/DDBJ whole genome shotgun (WGS) entry which is preliminary data.</text>
</comment>
<evidence type="ECO:0000256" key="3">
    <source>
        <dbReference type="ARBA" id="ARBA00023180"/>
    </source>
</evidence>
<dbReference type="Pfam" id="PF00560">
    <property type="entry name" value="LRR_1"/>
    <property type="match status" value="2"/>
</dbReference>
<organism evidence="5 6">
    <name type="scientific">Protea cynaroides</name>
    <dbReference type="NCBI Taxonomy" id="273540"/>
    <lineage>
        <taxon>Eukaryota</taxon>
        <taxon>Viridiplantae</taxon>
        <taxon>Streptophyta</taxon>
        <taxon>Embryophyta</taxon>
        <taxon>Tracheophyta</taxon>
        <taxon>Spermatophyta</taxon>
        <taxon>Magnoliopsida</taxon>
        <taxon>Proteales</taxon>
        <taxon>Proteaceae</taxon>
        <taxon>Protea</taxon>
    </lineage>
</organism>
<dbReference type="InterPro" id="IPR032675">
    <property type="entry name" value="LRR_dom_sf"/>
</dbReference>
<dbReference type="SUPFAM" id="SSF52058">
    <property type="entry name" value="L domain-like"/>
    <property type="match status" value="1"/>
</dbReference>
<feature type="compositionally biased region" description="Basic residues" evidence="4">
    <location>
        <begin position="164"/>
        <end position="173"/>
    </location>
</feature>
<dbReference type="AlphaFoldDB" id="A0A9Q0QRT6"/>
<evidence type="ECO:0000313" key="5">
    <source>
        <dbReference type="EMBL" id="KAJ4969510.1"/>
    </source>
</evidence>
<keyword evidence="6" id="KW-1185">Reference proteome</keyword>
<keyword evidence="1" id="KW-0433">Leucine-rich repeat</keyword>
<keyword evidence="3" id="KW-0325">Glycoprotein</keyword>
<proteinExistence type="predicted"/>
<dbReference type="PANTHER" id="PTHR48056">
    <property type="entry name" value="LRR RECEPTOR-LIKE SERINE/THREONINE-PROTEIN KINASE-RELATED"/>
    <property type="match status" value="1"/>
</dbReference>
<protein>
    <submittedName>
        <fullName evidence="5">Uncharacterized protein</fullName>
    </submittedName>
</protein>
<dbReference type="InterPro" id="IPR050647">
    <property type="entry name" value="Plant_LRR-RLKs"/>
</dbReference>
<evidence type="ECO:0000256" key="4">
    <source>
        <dbReference type="SAM" id="MobiDB-lite"/>
    </source>
</evidence>